<evidence type="ECO:0008006" key="3">
    <source>
        <dbReference type="Google" id="ProtNLM"/>
    </source>
</evidence>
<dbReference type="SUPFAM" id="SSF52047">
    <property type="entry name" value="RNI-like"/>
    <property type="match status" value="1"/>
</dbReference>
<dbReference type="AlphaFoldDB" id="A0A5J9WU81"/>
<organism evidence="1 2">
    <name type="scientific">Eragrostis curvula</name>
    <name type="common">weeping love grass</name>
    <dbReference type="NCBI Taxonomy" id="38414"/>
    <lineage>
        <taxon>Eukaryota</taxon>
        <taxon>Viridiplantae</taxon>
        <taxon>Streptophyta</taxon>
        <taxon>Embryophyta</taxon>
        <taxon>Tracheophyta</taxon>
        <taxon>Spermatophyta</taxon>
        <taxon>Magnoliopsida</taxon>
        <taxon>Liliopsida</taxon>
        <taxon>Poales</taxon>
        <taxon>Poaceae</taxon>
        <taxon>PACMAD clade</taxon>
        <taxon>Chloridoideae</taxon>
        <taxon>Eragrostideae</taxon>
        <taxon>Eragrostidinae</taxon>
        <taxon>Eragrostis</taxon>
    </lineage>
</organism>
<dbReference type="Gene3D" id="3.80.10.10">
    <property type="entry name" value="Ribonuclease Inhibitor"/>
    <property type="match status" value="1"/>
</dbReference>
<reference evidence="1 2" key="1">
    <citation type="journal article" date="2019" name="Sci. Rep.">
        <title>A high-quality genome of Eragrostis curvula grass provides insights into Poaceae evolution and supports new strategies to enhance forage quality.</title>
        <authorList>
            <person name="Carballo J."/>
            <person name="Santos B.A.C.M."/>
            <person name="Zappacosta D."/>
            <person name="Garbus I."/>
            <person name="Selva J.P."/>
            <person name="Gallo C.A."/>
            <person name="Diaz A."/>
            <person name="Albertini E."/>
            <person name="Caccamo M."/>
            <person name="Echenique V."/>
        </authorList>
    </citation>
    <scope>NUCLEOTIDE SEQUENCE [LARGE SCALE GENOMIC DNA]</scope>
    <source>
        <strain evidence="2">cv. Victoria</strain>
        <tissue evidence="1">Leaf</tissue>
    </source>
</reference>
<keyword evidence="2" id="KW-1185">Reference proteome</keyword>
<proteinExistence type="predicted"/>
<protein>
    <recommendedName>
        <fullName evidence="3">F-box domain-containing protein</fullName>
    </recommendedName>
</protein>
<dbReference type="InterPro" id="IPR032675">
    <property type="entry name" value="LRR_dom_sf"/>
</dbReference>
<dbReference type="EMBL" id="RWGY01000002">
    <property type="protein sequence ID" value="TVU51447.1"/>
    <property type="molecule type" value="Genomic_DNA"/>
</dbReference>
<dbReference type="Pfam" id="PF13516">
    <property type="entry name" value="LRR_6"/>
    <property type="match status" value="1"/>
</dbReference>
<dbReference type="Gramene" id="TVU51447">
    <property type="protein sequence ID" value="TVU51447"/>
    <property type="gene ID" value="EJB05_02878"/>
</dbReference>
<dbReference type="InterPro" id="IPR001611">
    <property type="entry name" value="Leu-rich_rpt"/>
</dbReference>
<evidence type="ECO:0000313" key="2">
    <source>
        <dbReference type="Proteomes" id="UP000324897"/>
    </source>
</evidence>
<gene>
    <name evidence="1" type="ORF">EJB05_02878</name>
</gene>
<evidence type="ECO:0000313" key="1">
    <source>
        <dbReference type="EMBL" id="TVU51447.1"/>
    </source>
</evidence>
<dbReference type="OrthoDB" id="120976at2759"/>
<name>A0A5J9WU81_9POAL</name>
<accession>A0A5J9WU81</accession>
<dbReference type="Proteomes" id="UP000324897">
    <property type="component" value="Chromosome 6"/>
</dbReference>
<comment type="caution">
    <text evidence="1">The sequence shown here is derived from an EMBL/GenBank/DDBJ whole genome shotgun (WGS) entry which is preliminary data.</text>
</comment>
<dbReference type="SMART" id="SM00368">
    <property type="entry name" value="LRR_RI"/>
    <property type="match status" value="4"/>
</dbReference>
<dbReference type="Pfam" id="PF00560">
    <property type="entry name" value="LRR_1"/>
    <property type="match status" value="1"/>
</dbReference>
<dbReference type="PANTHER" id="PTHR47818">
    <property type="entry name" value="RNI-LIKE SUPERFAMILY PROTEIN"/>
    <property type="match status" value="1"/>
</dbReference>
<dbReference type="PANTHER" id="PTHR47818:SF2">
    <property type="entry name" value="F-BOX DOMAIN-CONTAINING PROTEIN"/>
    <property type="match status" value="1"/>
</dbReference>
<sequence>MLEAAGAPAATAPPPPTLLSLCLDAVAASLTSHSAGLTGGPGGCSNVGLVGFSDEGGGEDEDEHLSPEQVAEALPWELLHQLAARLPPVALESLHHAAQARCCFSADTNAGLGGPDGNKHGMKRSRCLDAAAESALLPSFCGSINELTIPAKIRSFIYNSEGVSLQQSRLSYQCSKFGCYARSLRLQSVLCSPETYGSFVFQDLFQHCKVEKLTFIRIISENEISGWLSTIDKTSTYLALESDISMQSLSVLNLRGNNLQKGDIEDLCKILVKIPKLRELDISGNPIMDDGIRSLIPFISWATEKENPLLRLRLENCDLSSIGVSKLLECLTSAKQPLDMLSLADNPLGSSVAGALAKFLGSHVRDINFEDIGLGTLGFQTLEEALPMNVALTHINISKNRGGIKTAYFISRLILQAPNLVSVNAAANLLPPESLEVICNTLKQRTCNLERVDLTGNMHLSGANFPAFLEFKKHGKPILVVPSHLSTSVPYDDDP</sequence>